<feature type="domain" description="BioF2-like acetyltransferase" evidence="1">
    <location>
        <begin position="152"/>
        <end position="275"/>
    </location>
</feature>
<comment type="caution">
    <text evidence="2">The sequence shown here is derived from an EMBL/GenBank/DDBJ whole genome shotgun (WGS) entry which is preliminary data.</text>
</comment>
<evidence type="ECO:0000313" key="2">
    <source>
        <dbReference type="EMBL" id="MFD2756844.1"/>
    </source>
</evidence>
<accession>A0ABW5UWP2</accession>
<sequence>MNVQLFDLANPGWSALLTRVVHDIDHVPEVLAAYDEFRGAPSRLAVVEGDGHVLAVPLRLRENADGSLDASSSEVRSAPVFSEGAPAEWRRDAIGTLIGHLRLRGVASLFLRFHPLLDSSIREFARFGAAVSHGETYDVPLDRSLDEIRDDMRRNHRRGIRKFRDRGYVCEQDVSWSRLDEFHDLYSRTMERVGASDDYRFSREFFERLRDGASEHIMLWTTVVDDELAMAHLVSECGGIVQTLYAGVHPNHQPDVPQIGQFDAELEWAHSQGHHDFFIDGGDHESLRHFKAGITEVRPIAASVRIVVDPVAFGRNCAAWERETGRSVELSDQFFPPYRRPERQRAHV</sequence>
<dbReference type="Gene3D" id="3.40.630.30">
    <property type="match status" value="1"/>
</dbReference>
<dbReference type="InterPro" id="IPR016181">
    <property type="entry name" value="Acyl_CoA_acyltransferase"/>
</dbReference>
<organism evidence="2 3">
    <name type="scientific">Gulosibacter faecalis</name>
    <dbReference type="NCBI Taxonomy" id="272240"/>
    <lineage>
        <taxon>Bacteria</taxon>
        <taxon>Bacillati</taxon>
        <taxon>Actinomycetota</taxon>
        <taxon>Actinomycetes</taxon>
        <taxon>Micrococcales</taxon>
        <taxon>Microbacteriaceae</taxon>
        <taxon>Gulosibacter</taxon>
    </lineage>
</organism>
<evidence type="ECO:0000313" key="3">
    <source>
        <dbReference type="Proteomes" id="UP001597492"/>
    </source>
</evidence>
<keyword evidence="2" id="KW-0012">Acyltransferase</keyword>
<dbReference type="Pfam" id="PF13480">
    <property type="entry name" value="Acetyltransf_6"/>
    <property type="match status" value="1"/>
</dbReference>
<dbReference type="InterPro" id="IPR038740">
    <property type="entry name" value="BioF2-like_GNAT_dom"/>
</dbReference>
<protein>
    <submittedName>
        <fullName evidence="2">GNAT family N-acetyltransferase</fullName>
        <ecNumber evidence="2">2.3.1.-</ecNumber>
    </submittedName>
</protein>
<dbReference type="EC" id="2.3.1.-" evidence="2"/>
<dbReference type="EMBL" id="JBHUNE010000001">
    <property type="protein sequence ID" value="MFD2756844.1"/>
    <property type="molecule type" value="Genomic_DNA"/>
</dbReference>
<reference evidence="3" key="1">
    <citation type="journal article" date="2019" name="Int. J. Syst. Evol. Microbiol.">
        <title>The Global Catalogue of Microorganisms (GCM) 10K type strain sequencing project: providing services to taxonomists for standard genome sequencing and annotation.</title>
        <authorList>
            <consortium name="The Broad Institute Genomics Platform"/>
            <consortium name="The Broad Institute Genome Sequencing Center for Infectious Disease"/>
            <person name="Wu L."/>
            <person name="Ma J."/>
        </authorList>
    </citation>
    <scope>NUCLEOTIDE SEQUENCE [LARGE SCALE GENOMIC DNA]</scope>
    <source>
        <strain evidence="3">TISTR 1514</strain>
    </source>
</reference>
<dbReference type="SUPFAM" id="SSF55729">
    <property type="entry name" value="Acyl-CoA N-acyltransferases (Nat)"/>
    <property type="match status" value="1"/>
</dbReference>
<keyword evidence="3" id="KW-1185">Reference proteome</keyword>
<keyword evidence="2" id="KW-0808">Transferase</keyword>
<dbReference type="Proteomes" id="UP001597492">
    <property type="component" value="Unassembled WGS sequence"/>
</dbReference>
<dbReference type="RefSeq" id="WP_019619527.1">
    <property type="nucleotide sequence ID" value="NZ_JBHUNE010000001.1"/>
</dbReference>
<proteinExistence type="predicted"/>
<gene>
    <name evidence="2" type="ORF">ACFSW7_00440</name>
</gene>
<name>A0ABW5UWP2_9MICO</name>
<dbReference type="GO" id="GO:0016746">
    <property type="term" value="F:acyltransferase activity"/>
    <property type="evidence" value="ECO:0007669"/>
    <property type="project" value="UniProtKB-KW"/>
</dbReference>
<evidence type="ECO:0000259" key="1">
    <source>
        <dbReference type="Pfam" id="PF13480"/>
    </source>
</evidence>